<keyword evidence="5" id="KW-1133">Transmembrane helix</keyword>
<dbReference type="Pfam" id="PF01899">
    <property type="entry name" value="MNHE"/>
    <property type="match status" value="1"/>
</dbReference>
<gene>
    <name evidence="8" type="ORF">BDD21_0675</name>
</gene>
<reference evidence="8 9" key="1">
    <citation type="submission" date="2018-10" db="EMBL/GenBank/DDBJ databases">
        <title>Genomic Encyclopedia of Archaeal and Bacterial Type Strains, Phase II (KMG-II): from individual species to whole genera.</title>
        <authorList>
            <person name="Goeker M."/>
        </authorList>
    </citation>
    <scope>NUCLEOTIDE SEQUENCE [LARGE SCALE GENOMIC DNA]</scope>
    <source>
        <strain evidence="8 9">DSM 235</strain>
    </source>
</reference>
<keyword evidence="3" id="KW-1003">Cell membrane</keyword>
<dbReference type="OrthoDB" id="9807187at2"/>
<evidence type="ECO:0000256" key="5">
    <source>
        <dbReference type="ARBA" id="ARBA00022989"/>
    </source>
</evidence>
<comment type="similarity">
    <text evidence="2">Belongs to the CPA3 antiporters (TC 2.A.63) subunit E family.</text>
</comment>
<evidence type="ECO:0000256" key="2">
    <source>
        <dbReference type="ARBA" id="ARBA00006228"/>
    </source>
</evidence>
<dbReference type="AlphaFoldDB" id="A0A495V1Z0"/>
<keyword evidence="9" id="KW-1185">Reference proteome</keyword>
<organism evidence="8 9">
    <name type="scientific">Thiocapsa rosea</name>
    <dbReference type="NCBI Taxonomy" id="69360"/>
    <lineage>
        <taxon>Bacteria</taxon>
        <taxon>Pseudomonadati</taxon>
        <taxon>Pseudomonadota</taxon>
        <taxon>Gammaproteobacteria</taxon>
        <taxon>Chromatiales</taxon>
        <taxon>Chromatiaceae</taxon>
        <taxon>Thiocapsa</taxon>
    </lineage>
</organism>
<accession>A0A495V1Z0</accession>
<comment type="subcellular location">
    <subcellularLocation>
        <location evidence="1">Cell membrane</location>
        <topology evidence="1">Multi-pass membrane protein</topology>
    </subcellularLocation>
</comment>
<comment type="caution">
    <text evidence="8">The sequence shown here is derived from an EMBL/GenBank/DDBJ whole genome shotgun (WGS) entry which is preliminary data.</text>
</comment>
<evidence type="ECO:0000256" key="4">
    <source>
        <dbReference type="ARBA" id="ARBA00022692"/>
    </source>
</evidence>
<dbReference type="PANTHER" id="PTHR34584">
    <property type="entry name" value="NA(+)/H(+) ANTIPORTER SUBUNIT E1"/>
    <property type="match status" value="1"/>
</dbReference>
<keyword evidence="4" id="KW-0812">Transmembrane</keyword>
<evidence type="ECO:0000256" key="6">
    <source>
        <dbReference type="ARBA" id="ARBA00023136"/>
    </source>
</evidence>
<keyword evidence="6" id="KW-0472">Membrane</keyword>
<evidence type="ECO:0000256" key="7">
    <source>
        <dbReference type="SAM" id="MobiDB-lite"/>
    </source>
</evidence>
<dbReference type="RefSeq" id="WP_120795936.1">
    <property type="nucleotide sequence ID" value="NZ_RBXL01000001.1"/>
</dbReference>
<dbReference type="Proteomes" id="UP000274556">
    <property type="component" value="Unassembled WGS sequence"/>
</dbReference>
<proteinExistence type="inferred from homology"/>
<evidence type="ECO:0000256" key="1">
    <source>
        <dbReference type="ARBA" id="ARBA00004651"/>
    </source>
</evidence>
<evidence type="ECO:0000256" key="3">
    <source>
        <dbReference type="ARBA" id="ARBA00022475"/>
    </source>
</evidence>
<feature type="region of interest" description="Disordered" evidence="7">
    <location>
        <begin position="150"/>
        <end position="173"/>
    </location>
</feature>
<dbReference type="EMBL" id="RBXL01000001">
    <property type="protein sequence ID" value="RKT43344.1"/>
    <property type="molecule type" value="Genomic_DNA"/>
</dbReference>
<name>A0A495V1Z0_9GAMM</name>
<dbReference type="InterPro" id="IPR002758">
    <property type="entry name" value="Cation_antiport_E"/>
</dbReference>
<dbReference type="GO" id="GO:0008324">
    <property type="term" value="F:monoatomic cation transmembrane transporter activity"/>
    <property type="evidence" value="ECO:0007669"/>
    <property type="project" value="InterPro"/>
</dbReference>
<protein>
    <submittedName>
        <fullName evidence="8">Multicomponent Na+:H+ antiporter subunit E</fullName>
    </submittedName>
</protein>
<evidence type="ECO:0000313" key="9">
    <source>
        <dbReference type="Proteomes" id="UP000274556"/>
    </source>
</evidence>
<sequence>MQYSFLLFLGLLAFWLLLSGLWDEPLLLGLGLVSSLIAAWLGVRMDRSPTNLGNLGLVFRLIFYWRWLLVEIVKSNIDVVRCIWQPRHFPISPGLAVLPLSQRTVVGRVIYAQSITLTPGTVAIELGDGEVQVHALTQAGLEALRGGEMDRRVTDAERAPDAKVHADSQGDSA</sequence>
<dbReference type="GO" id="GO:0005886">
    <property type="term" value="C:plasma membrane"/>
    <property type="evidence" value="ECO:0007669"/>
    <property type="project" value="UniProtKB-SubCell"/>
</dbReference>
<evidence type="ECO:0000313" key="8">
    <source>
        <dbReference type="EMBL" id="RKT43344.1"/>
    </source>
</evidence>
<dbReference type="PANTHER" id="PTHR34584:SF1">
    <property type="entry name" value="NA(+)_H(+) ANTIPORTER SUBUNIT E1"/>
    <property type="match status" value="1"/>
</dbReference>